<dbReference type="InterPro" id="IPR016024">
    <property type="entry name" value="ARM-type_fold"/>
</dbReference>
<dbReference type="Pfam" id="PF12397">
    <property type="entry name" value="U3snoRNP10"/>
    <property type="match status" value="1"/>
</dbReference>
<dbReference type="InterPro" id="IPR040191">
    <property type="entry name" value="UTP10"/>
</dbReference>
<dbReference type="AlphaFoldDB" id="A0AA38IVF1"/>
<comment type="similarity">
    <text evidence="1">Belongs to the HEATR1/UTP10 family.</text>
</comment>
<evidence type="ECO:0000256" key="1">
    <source>
        <dbReference type="RuleBase" id="RU367065"/>
    </source>
</evidence>
<gene>
    <name evidence="3" type="ORF">Zmor_005125</name>
</gene>
<evidence type="ECO:0000313" key="3">
    <source>
        <dbReference type="EMBL" id="KAJ3660687.1"/>
    </source>
</evidence>
<dbReference type="EMBL" id="JALNTZ010000002">
    <property type="protein sequence ID" value="KAJ3660687.1"/>
    <property type="molecule type" value="Genomic_DNA"/>
</dbReference>
<dbReference type="GO" id="GO:0000462">
    <property type="term" value="P:maturation of SSU-rRNA from tricistronic rRNA transcript (SSU-rRNA, 5.8S rRNA, LSU-rRNA)"/>
    <property type="evidence" value="ECO:0007669"/>
    <property type="project" value="TreeGrafter"/>
</dbReference>
<keyword evidence="1" id="KW-0690">Ribosome biogenesis</keyword>
<keyword evidence="4" id="KW-1185">Reference proteome</keyword>
<keyword evidence="1" id="KW-0539">Nucleus</keyword>
<evidence type="ECO:0000313" key="4">
    <source>
        <dbReference type="Proteomes" id="UP001168821"/>
    </source>
</evidence>
<comment type="caution">
    <text evidence="3">The sequence shown here is derived from an EMBL/GenBank/DDBJ whole genome shotgun (WGS) entry which is preliminary data.</text>
</comment>
<dbReference type="PANTHER" id="PTHR13457">
    <property type="entry name" value="BAP28"/>
    <property type="match status" value="1"/>
</dbReference>
<dbReference type="GO" id="GO:0045943">
    <property type="term" value="P:positive regulation of transcription by RNA polymerase I"/>
    <property type="evidence" value="ECO:0007669"/>
    <property type="project" value="TreeGrafter"/>
</dbReference>
<dbReference type="InterPro" id="IPR022125">
    <property type="entry name" value="U3snoRNP10_N"/>
</dbReference>
<keyword evidence="1" id="KW-0698">rRNA processing</keyword>
<organism evidence="3 4">
    <name type="scientific">Zophobas morio</name>
    <dbReference type="NCBI Taxonomy" id="2755281"/>
    <lineage>
        <taxon>Eukaryota</taxon>
        <taxon>Metazoa</taxon>
        <taxon>Ecdysozoa</taxon>
        <taxon>Arthropoda</taxon>
        <taxon>Hexapoda</taxon>
        <taxon>Insecta</taxon>
        <taxon>Pterygota</taxon>
        <taxon>Neoptera</taxon>
        <taxon>Endopterygota</taxon>
        <taxon>Coleoptera</taxon>
        <taxon>Polyphaga</taxon>
        <taxon>Cucujiformia</taxon>
        <taxon>Tenebrionidae</taxon>
        <taxon>Zophobas</taxon>
    </lineage>
</organism>
<accession>A0AA38IVF1</accession>
<protein>
    <recommendedName>
        <fullName evidence="1">HEAT repeat-containing protein 1</fullName>
    </recommendedName>
</protein>
<dbReference type="GO" id="GO:0034455">
    <property type="term" value="C:t-UTP complex"/>
    <property type="evidence" value="ECO:0007669"/>
    <property type="project" value="TreeGrafter"/>
</dbReference>
<dbReference type="GO" id="GO:0030515">
    <property type="term" value="F:snoRNA binding"/>
    <property type="evidence" value="ECO:0007669"/>
    <property type="project" value="TreeGrafter"/>
</dbReference>
<reference evidence="3" key="1">
    <citation type="journal article" date="2023" name="G3 (Bethesda)">
        <title>Whole genome assemblies of Zophobas morio and Tenebrio molitor.</title>
        <authorList>
            <person name="Kaur S."/>
            <person name="Stinson S.A."/>
            <person name="diCenzo G.C."/>
        </authorList>
    </citation>
    <scope>NUCLEOTIDE SEQUENCE</scope>
    <source>
        <strain evidence="3">QUZm001</strain>
    </source>
</reference>
<sequence length="1177" mass="135750">MATSLSEQLKRLALPQTALLQRDKKKPSLLFEPKEAAGLKRETVYQIGLDGLEELITKDQSFEQFKNTLFHISSKKFERAVETAESNKKLDKVIRKFLLQLSPYFLLNCSHKALEWLINRYYIHEYNREELLMTIMPYHESNIFVRVIQLMKFKDQNDSWFFLKSLQKSGVHLTKQSLLTHAASDVYFLKFVGKFITLLIKQFEKPSLLTVAFNFYCAVYAGAIEYSAELNEAQITQMLPALLRGLNSDIPDYCAASYIILGRLVLKTPLTDVILNKFVEKVADAKVENLKTETVLVLLVLYQSQPHYNGVPEEACGSLVGKEWLAKVLQELSKEKYHVAPFLKALVKGCVYGGVKMDQEGHREFLKKLLAAVKFDNEFVETFLSLLLDNTKSKKQYPDHIKKWLTDIITTIERQYPDQFDNQVYKILSTTLQGKFIKRRQSLQKILKETMTVRCKFDVLDKLYHPNPTFRREAIRYLTSNYNSLRDREKEMIKSSFVDRLNDDDVTVVAETLALIKNISVLKVDALKGVLTKLTYKCQQDLKTWGSVSTEVVLMLCANSDPNDWETFVAVFPYLLPQNEEQLEAARGITQVSFVRKNSLLRKINGKLEECEKFCNNVFDSLRNDSIEVVESFVESLKQTPMEERSVLNKYLVTLILSCILPNNSSIETNVEIVAIFVKCLEGCEIRYEKGNALFYKHVAVARAGRFHIEAFLLCLKNVIVKTKKPDIDLGRVDFHEDSAFSRYFITLADALFRNSPNHKKYCLFFVNYFCKSLRSKLEFTLNLVSCGRCASAELPSECVDLIVRLLEPSVKDSKCSLLTDGEILLPFVLAMLLHESETIKTKMFKVVELLTQLEKHGYQYLFRELLNQREEIITDNDQLSLILYNYLSRVKNDEVVTNTEIAKTLLVKASCKKNYPVYLKAKTLELLSHINTVDIFQDVAEECLNLLKTESTRLDETQSAVILRNIMRCQPDLAPEIRLDSSIWKFIQSCVKKDNLILTINDKNKFAAILLLEQITKDFFASLTDEVQLKLLDLVVEVATVTRNPEILPSVRHLIKIIDLDSKLILPHFTTLRDVQSSKLDPNKLKRRISVVPTTDILDTLEWRKGLTALEFIQDKKKIRNIDVLLPVLFEVLKKCLDFDEQAAVEYPKQLILTQFSIWVTEWILRIYLKLCSTWS</sequence>
<dbReference type="PANTHER" id="PTHR13457:SF1">
    <property type="entry name" value="HEAT REPEAT-CONTAINING PROTEIN 1"/>
    <property type="match status" value="1"/>
</dbReference>
<dbReference type="SUPFAM" id="SSF48371">
    <property type="entry name" value="ARM repeat"/>
    <property type="match status" value="2"/>
</dbReference>
<evidence type="ECO:0000259" key="2">
    <source>
        <dbReference type="Pfam" id="PF12397"/>
    </source>
</evidence>
<feature type="domain" description="U3 small nucleolar RNA-associated protein 10 N-terminal" evidence="2">
    <location>
        <begin position="235"/>
        <end position="350"/>
    </location>
</feature>
<dbReference type="GO" id="GO:0030686">
    <property type="term" value="C:90S preribosome"/>
    <property type="evidence" value="ECO:0007669"/>
    <property type="project" value="TreeGrafter"/>
</dbReference>
<comment type="function">
    <text evidence="1">Involved in nucleolar processing of pre-18S ribosomal RNA.</text>
</comment>
<keyword evidence="1" id="KW-0687">Ribonucleoprotein</keyword>
<dbReference type="GO" id="GO:0032040">
    <property type="term" value="C:small-subunit processome"/>
    <property type="evidence" value="ECO:0007669"/>
    <property type="project" value="TreeGrafter"/>
</dbReference>
<proteinExistence type="inferred from homology"/>
<comment type="subcellular location">
    <subcellularLocation>
        <location evidence="1">Nucleus</location>
        <location evidence="1">Nucleolus</location>
    </subcellularLocation>
</comment>
<name>A0AA38IVF1_9CUCU</name>
<dbReference type="Proteomes" id="UP001168821">
    <property type="component" value="Unassembled WGS sequence"/>
</dbReference>